<dbReference type="InterPro" id="IPR019285">
    <property type="entry name" value="DUF2336"/>
</dbReference>
<comment type="caution">
    <text evidence="1">The sequence shown here is derived from an EMBL/GenBank/DDBJ whole genome shotgun (WGS) entry which is preliminary data.</text>
</comment>
<protein>
    <recommendedName>
        <fullName evidence="3">DUF2336 domain-containing protein</fullName>
    </recommendedName>
</protein>
<sequence length="379" mass="40267">MIIQAFLRWVETAKTSDRARAASALARAYAKADMNGIDRHAAEMAMTYLLDDPSPKVRLSLVEALADCPTAPRTVMKALAEDQPEVAFVAISRSPVLSDEDLVDLAARGTAETRALIAARDTVSCSVAAAIAEIGDEEEVSILLENDGAALPQRSLMRIVNRFGHIADIRERLLARVDLPSDARQLLAARLGDALACCSLVQATIGAARAERVSREAGDVAALAMATAAPPEDLARMIAHLRETGRLTPAFLMRSLCGGAGELFVAAIVELSGVAPRRVRSIISGGRVHSIRALLESAGLGRDVGEIFAEAVLLWQGQASEGDDALPAPITTRLLGRLRSRKTPSNAAAAIAELLERLAFAEKRQLARDYALLASLKAA</sequence>
<accession>A0A1E3VFM6</accession>
<name>A0A1E3VFM6_9HYPH</name>
<dbReference type="RefSeq" id="WP_069457880.1">
    <property type="nucleotide sequence ID" value="NZ_CP034909.1"/>
</dbReference>
<dbReference type="AlphaFoldDB" id="A0A1E3VFM6"/>
<keyword evidence="2" id="KW-1185">Reference proteome</keyword>
<dbReference type="STRING" id="1752398.A8M32_07995"/>
<dbReference type="EMBL" id="LYBW01000051">
    <property type="protein sequence ID" value="ODR91921.1"/>
    <property type="molecule type" value="Genomic_DNA"/>
</dbReference>
<dbReference type="Proteomes" id="UP000094342">
    <property type="component" value="Unassembled WGS sequence"/>
</dbReference>
<proteinExistence type="predicted"/>
<dbReference type="Pfam" id="PF10098">
    <property type="entry name" value="DUF2336"/>
    <property type="match status" value="1"/>
</dbReference>
<evidence type="ECO:0000313" key="1">
    <source>
        <dbReference type="EMBL" id="ODR91921.1"/>
    </source>
</evidence>
<organism evidence="1 2">
    <name type="scientific">Sinorhizobium alkalisoli</name>
    <dbReference type="NCBI Taxonomy" id="1752398"/>
    <lineage>
        <taxon>Bacteria</taxon>
        <taxon>Pseudomonadati</taxon>
        <taxon>Pseudomonadota</taxon>
        <taxon>Alphaproteobacteria</taxon>
        <taxon>Hyphomicrobiales</taxon>
        <taxon>Rhizobiaceae</taxon>
        <taxon>Sinorhizobium/Ensifer group</taxon>
        <taxon>Sinorhizobium</taxon>
    </lineage>
</organism>
<dbReference type="PIRSF" id="PIRSF035865">
    <property type="entry name" value="UCP035865"/>
    <property type="match status" value="1"/>
</dbReference>
<dbReference type="OrthoDB" id="9798569at2"/>
<reference evidence="2" key="1">
    <citation type="submission" date="2016-05" db="EMBL/GenBank/DDBJ databases">
        <authorList>
            <person name="Li Y."/>
        </authorList>
    </citation>
    <scope>NUCLEOTIDE SEQUENCE [LARGE SCALE GENOMIC DNA]</scope>
    <source>
        <strain evidence="2">YIC4027</strain>
    </source>
</reference>
<evidence type="ECO:0008006" key="3">
    <source>
        <dbReference type="Google" id="ProtNLM"/>
    </source>
</evidence>
<dbReference type="InterPro" id="IPR014598">
    <property type="entry name" value="UCP035865"/>
</dbReference>
<gene>
    <name evidence="1" type="ORF">A8M32_07995</name>
</gene>
<evidence type="ECO:0000313" key="2">
    <source>
        <dbReference type="Proteomes" id="UP000094342"/>
    </source>
</evidence>